<name>A0A1Y2ACT7_9FUNG</name>
<comment type="caution">
    <text evidence="1">The sequence shown here is derived from an EMBL/GenBank/DDBJ whole genome shotgun (WGS) entry which is preliminary data.</text>
</comment>
<organism evidence="1 2">
    <name type="scientific">Neocallimastix californiae</name>
    <dbReference type="NCBI Taxonomy" id="1754190"/>
    <lineage>
        <taxon>Eukaryota</taxon>
        <taxon>Fungi</taxon>
        <taxon>Fungi incertae sedis</taxon>
        <taxon>Chytridiomycota</taxon>
        <taxon>Chytridiomycota incertae sedis</taxon>
        <taxon>Neocallimastigomycetes</taxon>
        <taxon>Neocallimastigales</taxon>
        <taxon>Neocallimastigaceae</taxon>
        <taxon>Neocallimastix</taxon>
    </lineage>
</organism>
<keyword evidence="2" id="KW-1185">Reference proteome</keyword>
<dbReference type="AlphaFoldDB" id="A0A1Y2ACT7"/>
<evidence type="ECO:0000313" key="1">
    <source>
        <dbReference type="EMBL" id="ORY20326.1"/>
    </source>
</evidence>
<dbReference type="EMBL" id="MCOG01000293">
    <property type="protein sequence ID" value="ORY20326.1"/>
    <property type="molecule type" value="Genomic_DNA"/>
</dbReference>
<reference evidence="1 2" key="1">
    <citation type="submission" date="2016-08" db="EMBL/GenBank/DDBJ databases">
        <title>A Parts List for Fungal Cellulosomes Revealed by Comparative Genomics.</title>
        <authorList>
            <consortium name="DOE Joint Genome Institute"/>
            <person name="Haitjema C.H."/>
            <person name="Gilmore S.P."/>
            <person name="Henske J.K."/>
            <person name="Solomon K.V."/>
            <person name="De Groot R."/>
            <person name="Kuo A."/>
            <person name="Mondo S.J."/>
            <person name="Salamov A.A."/>
            <person name="Labutti K."/>
            <person name="Zhao Z."/>
            <person name="Chiniquy J."/>
            <person name="Barry K."/>
            <person name="Brewer H.M."/>
            <person name="Purvine S.O."/>
            <person name="Wright A.T."/>
            <person name="Boxma B."/>
            <person name="Van Alen T."/>
            <person name="Hackstein J.H."/>
            <person name="Baker S.E."/>
            <person name="Grigoriev I.V."/>
            <person name="O'Malley M.A."/>
        </authorList>
    </citation>
    <scope>NUCLEOTIDE SEQUENCE [LARGE SCALE GENOMIC DNA]</scope>
    <source>
        <strain evidence="1 2">G1</strain>
    </source>
</reference>
<sequence>MIDEIEIESKDTIALFKLSHDNPNGYEICTIYNPSESTVTIQLELPPNIDLNDDKNKNLKKETVNNDQALSSNIIVIHYNYDVMNAMSYNHGILEYPDMYWNDKANQIETLNPPNRNEEINQMVEWNRNNKGYATGIEIDTIVPGKRSDDEVDYNETNDDYGVNEIRIDLTDVNLELGAPPQLTFQIPLLNQNSEYDITDSNNNPNYHEINARNTLKYCRKKEKEKLGEDEPVSIGTFVVDVPNEIVMPANAVGVSRSDRSHTVFCYFESFKKKRVKNELGDCLVSIFDDENTDYFVIRYIFNDYFLYVSYF</sequence>
<protein>
    <submittedName>
        <fullName evidence="1">Uncharacterized protein</fullName>
    </submittedName>
</protein>
<proteinExistence type="predicted"/>
<evidence type="ECO:0000313" key="2">
    <source>
        <dbReference type="Proteomes" id="UP000193920"/>
    </source>
</evidence>
<gene>
    <name evidence="1" type="ORF">LY90DRAFT_516876</name>
</gene>
<dbReference type="Proteomes" id="UP000193920">
    <property type="component" value="Unassembled WGS sequence"/>
</dbReference>
<accession>A0A1Y2ACT7</accession>